<protein>
    <submittedName>
        <fullName evidence="2">Uncharacterized protein</fullName>
    </submittedName>
</protein>
<feature type="compositionally biased region" description="Low complexity" evidence="1">
    <location>
        <begin position="73"/>
        <end position="125"/>
    </location>
</feature>
<feature type="region of interest" description="Disordered" evidence="1">
    <location>
        <begin position="1"/>
        <end position="125"/>
    </location>
</feature>
<dbReference type="EMBL" id="BQNB010018499">
    <property type="protein sequence ID" value="GJT75085.1"/>
    <property type="molecule type" value="Genomic_DNA"/>
</dbReference>
<comment type="caution">
    <text evidence="2">The sequence shown here is derived from an EMBL/GenBank/DDBJ whole genome shotgun (WGS) entry which is preliminary data.</text>
</comment>
<gene>
    <name evidence="2" type="ORF">Tco_1041810</name>
</gene>
<dbReference type="Proteomes" id="UP001151760">
    <property type="component" value="Unassembled WGS sequence"/>
</dbReference>
<reference evidence="2" key="2">
    <citation type="submission" date="2022-01" db="EMBL/GenBank/DDBJ databases">
        <authorList>
            <person name="Yamashiro T."/>
            <person name="Shiraishi A."/>
            <person name="Satake H."/>
            <person name="Nakayama K."/>
        </authorList>
    </citation>
    <scope>NUCLEOTIDE SEQUENCE</scope>
</reference>
<organism evidence="2 3">
    <name type="scientific">Tanacetum coccineum</name>
    <dbReference type="NCBI Taxonomy" id="301880"/>
    <lineage>
        <taxon>Eukaryota</taxon>
        <taxon>Viridiplantae</taxon>
        <taxon>Streptophyta</taxon>
        <taxon>Embryophyta</taxon>
        <taxon>Tracheophyta</taxon>
        <taxon>Spermatophyta</taxon>
        <taxon>Magnoliopsida</taxon>
        <taxon>eudicotyledons</taxon>
        <taxon>Gunneridae</taxon>
        <taxon>Pentapetalae</taxon>
        <taxon>asterids</taxon>
        <taxon>campanulids</taxon>
        <taxon>Asterales</taxon>
        <taxon>Asteraceae</taxon>
        <taxon>Asteroideae</taxon>
        <taxon>Anthemideae</taxon>
        <taxon>Anthemidinae</taxon>
        <taxon>Tanacetum</taxon>
    </lineage>
</organism>
<evidence type="ECO:0000256" key="1">
    <source>
        <dbReference type="SAM" id="MobiDB-lite"/>
    </source>
</evidence>
<name>A0ABQ5GHT7_9ASTR</name>
<keyword evidence="3" id="KW-1185">Reference proteome</keyword>
<reference evidence="2" key="1">
    <citation type="journal article" date="2022" name="Int. J. Mol. Sci.">
        <title>Draft Genome of Tanacetum Coccineum: Genomic Comparison of Closely Related Tanacetum-Family Plants.</title>
        <authorList>
            <person name="Yamashiro T."/>
            <person name="Shiraishi A."/>
            <person name="Nakayama K."/>
            <person name="Satake H."/>
        </authorList>
    </citation>
    <scope>NUCLEOTIDE SEQUENCE</scope>
</reference>
<accession>A0ABQ5GHT7</accession>
<evidence type="ECO:0000313" key="2">
    <source>
        <dbReference type="EMBL" id="GJT75085.1"/>
    </source>
</evidence>
<sequence>MPLRDPNIYVSDSTFSGGGDDEGSAAANSVMHVSADGDCGKQTHQSQMPLYPQLEGTRSSVGTAEGSAGARCSSSSLSSSSFSTSSSSLSSSDDSLSYLSHPSAGWSAGSSSGSSLSSSGLESAM</sequence>
<proteinExistence type="predicted"/>
<evidence type="ECO:0000313" key="3">
    <source>
        <dbReference type="Proteomes" id="UP001151760"/>
    </source>
</evidence>